<dbReference type="PANTHER" id="PTHR47018">
    <property type="entry name" value="CXC DOMAIN-CONTAINING PROTEIN-RELATED"/>
    <property type="match status" value="1"/>
</dbReference>
<gene>
    <name evidence="1" type="ORF">NQ314_005872</name>
</gene>
<dbReference type="PANTHER" id="PTHR47018:SF1">
    <property type="entry name" value="TESMIN_TSO1-LIKE CXC DOMAIN-CONTAINING PROTEIN"/>
    <property type="match status" value="1"/>
</dbReference>
<protein>
    <submittedName>
        <fullName evidence="1">Uncharacterized protein</fullName>
    </submittedName>
</protein>
<dbReference type="AlphaFoldDB" id="A0AAV8ZC57"/>
<sequence length="264" mass="30432">MVRIVQLASRLNQNHIVITADLAIYSKAREILWNNPPELAGRVTLQLGGIYLTMAFIANIGYIFGDGGLTSILVKADIFAENSCRLMLKGKQYSRAIRGLTLAADAISRLLYDILANWYEENKRETFINDDVKHLMNSIISMMRKSKIDENNFKNIITKIEDYDQITTEFINSGCTSTVTFKYWYFFLETIDLLWRMLHAETDGDFYFHLAAVHDVLPYLSAAGRNLYLKWVSVYLSDMEELKHQIPYMYDFLASGNFVVKKTN</sequence>
<evidence type="ECO:0000313" key="1">
    <source>
        <dbReference type="EMBL" id="KAJ8961940.1"/>
    </source>
</evidence>
<evidence type="ECO:0000313" key="2">
    <source>
        <dbReference type="Proteomes" id="UP001162156"/>
    </source>
</evidence>
<keyword evidence="2" id="KW-1185">Reference proteome</keyword>
<comment type="caution">
    <text evidence="1">The sequence shown here is derived from an EMBL/GenBank/DDBJ whole genome shotgun (WGS) entry which is preliminary data.</text>
</comment>
<name>A0AAV8ZC57_9CUCU</name>
<proteinExistence type="predicted"/>
<reference evidence="1" key="1">
    <citation type="journal article" date="2023" name="Insect Mol. Biol.">
        <title>Genome sequencing provides insights into the evolution of gene families encoding plant cell wall-degrading enzymes in longhorned beetles.</title>
        <authorList>
            <person name="Shin N.R."/>
            <person name="Okamura Y."/>
            <person name="Kirsch R."/>
            <person name="Pauchet Y."/>
        </authorList>
    </citation>
    <scope>NUCLEOTIDE SEQUENCE</scope>
    <source>
        <strain evidence="1">RBIC_L_NR</strain>
    </source>
</reference>
<dbReference type="Proteomes" id="UP001162156">
    <property type="component" value="Unassembled WGS sequence"/>
</dbReference>
<dbReference type="EMBL" id="JANEYF010001602">
    <property type="protein sequence ID" value="KAJ8961940.1"/>
    <property type="molecule type" value="Genomic_DNA"/>
</dbReference>
<accession>A0AAV8ZC57</accession>
<organism evidence="1 2">
    <name type="scientific">Rhamnusium bicolor</name>
    <dbReference type="NCBI Taxonomy" id="1586634"/>
    <lineage>
        <taxon>Eukaryota</taxon>
        <taxon>Metazoa</taxon>
        <taxon>Ecdysozoa</taxon>
        <taxon>Arthropoda</taxon>
        <taxon>Hexapoda</taxon>
        <taxon>Insecta</taxon>
        <taxon>Pterygota</taxon>
        <taxon>Neoptera</taxon>
        <taxon>Endopterygota</taxon>
        <taxon>Coleoptera</taxon>
        <taxon>Polyphaga</taxon>
        <taxon>Cucujiformia</taxon>
        <taxon>Chrysomeloidea</taxon>
        <taxon>Cerambycidae</taxon>
        <taxon>Lepturinae</taxon>
        <taxon>Rhagiini</taxon>
        <taxon>Rhamnusium</taxon>
    </lineage>
</organism>